<feature type="compositionally biased region" description="Polar residues" evidence="2">
    <location>
        <begin position="250"/>
        <end position="264"/>
    </location>
</feature>
<feature type="region of interest" description="Disordered" evidence="2">
    <location>
        <begin position="250"/>
        <end position="294"/>
    </location>
</feature>
<feature type="compositionally biased region" description="Polar residues" evidence="2">
    <location>
        <begin position="185"/>
        <end position="203"/>
    </location>
</feature>
<accession>A0A8J6BVN6</accession>
<proteinExistence type="predicted"/>
<keyword evidence="1" id="KW-0175">Coiled coil</keyword>
<dbReference type="AlphaFoldDB" id="A0A8J6BVN6"/>
<sequence>MTENDSINTTPSPVAPLSMDELPTDLDELKKMILEEREARIAADERVQAVEEESSTLQDTARTILEDMNKFRGSLEKSMAQQGILSVDLAAARERESALSGEIVVLQREIEAKEVRIADAERQLEELISHSNGESERIAQACEALIKAALAEHEVAETAQAAVNEVYGQMDEISAVVGVEVPENSVQPTQQNPVASPSSTMKLQASEPRPVPLEVIQARTGSMKQLDTLTPIAHTPVAVGMLGQSLLRSRTTPFIPDSPTSSAPIKQGRIDRPRKPTSGSPTVLPPAMSPVRKH</sequence>
<dbReference type="EMBL" id="JAHDYR010000053">
    <property type="protein sequence ID" value="KAG9391596.1"/>
    <property type="molecule type" value="Genomic_DNA"/>
</dbReference>
<reference evidence="3" key="1">
    <citation type="submission" date="2021-05" db="EMBL/GenBank/DDBJ databases">
        <title>A free-living protist that lacks canonical eukaryotic 1 DNA replication and segregation systems.</title>
        <authorList>
            <person name="Salas-Leiva D.E."/>
            <person name="Tromer E.C."/>
            <person name="Curtis B.A."/>
            <person name="Jerlstrom-Hultqvist J."/>
            <person name="Kolisko M."/>
            <person name="Yi Z."/>
            <person name="Salas-Leiva J.S."/>
            <person name="Gallot-Lavallee L."/>
            <person name="Kops G.J.P.L."/>
            <person name="Archibald J.M."/>
            <person name="Simpson A.G.B."/>
            <person name="Roger A.J."/>
        </authorList>
    </citation>
    <scope>NUCLEOTIDE SEQUENCE</scope>
    <source>
        <strain evidence="3">BICM</strain>
    </source>
</reference>
<protein>
    <submittedName>
        <fullName evidence="3">Chromosome partition protein Smc</fullName>
    </submittedName>
</protein>
<dbReference type="Proteomes" id="UP000717585">
    <property type="component" value="Unassembled WGS sequence"/>
</dbReference>
<feature type="region of interest" description="Disordered" evidence="2">
    <location>
        <begin position="1"/>
        <end position="22"/>
    </location>
</feature>
<comment type="caution">
    <text evidence="3">The sequence shown here is derived from an EMBL/GenBank/DDBJ whole genome shotgun (WGS) entry which is preliminary data.</text>
</comment>
<name>A0A8J6BVN6_9EUKA</name>
<organism evidence="3 4">
    <name type="scientific">Carpediemonas membranifera</name>
    <dbReference type="NCBI Taxonomy" id="201153"/>
    <lineage>
        <taxon>Eukaryota</taxon>
        <taxon>Metamonada</taxon>
        <taxon>Carpediemonas-like organisms</taxon>
        <taxon>Carpediemonas</taxon>
    </lineage>
</organism>
<feature type="region of interest" description="Disordered" evidence="2">
    <location>
        <begin position="185"/>
        <end position="209"/>
    </location>
</feature>
<evidence type="ECO:0000313" key="4">
    <source>
        <dbReference type="Proteomes" id="UP000717585"/>
    </source>
</evidence>
<feature type="compositionally biased region" description="Polar residues" evidence="2">
    <location>
        <begin position="1"/>
        <end position="12"/>
    </location>
</feature>
<dbReference type="SUPFAM" id="SSF58100">
    <property type="entry name" value="Bacterial hemolysins"/>
    <property type="match status" value="1"/>
</dbReference>
<gene>
    <name evidence="3" type="ORF">J8273_6361</name>
</gene>
<evidence type="ECO:0000256" key="1">
    <source>
        <dbReference type="SAM" id="Coils"/>
    </source>
</evidence>
<evidence type="ECO:0000256" key="2">
    <source>
        <dbReference type="SAM" id="MobiDB-lite"/>
    </source>
</evidence>
<dbReference type="Gene3D" id="1.10.287.1490">
    <property type="match status" value="1"/>
</dbReference>
<keyword evidence="4" id="KW-1185">Reference proteome</keyword>
<feature type="coiled-coil region" evidence="1">
    <location>
        <begin position="103"/>
        <end position="137"/>
    </location>
</feature>
<evidence type="ECO:0000313" key="3">
    <source>
        <dbReference type="EMBL" id="KAG9391596.1"/>
    </source>
</evidence>